<dbReference type="GO" id="GO:0006450">
    <property type="term" value="P:regulation of translational fidelity"/>
    <property type="evidence" value="ECO:0007669"/>
    <property type="project" value="TreeGrafter"/>
</dbReference>
<dbReference type="GO" id="GO:0061710">
    <property type="term" value="F:L-threonylcarbamoyladenylate synthase"/>
    <property type="evidence" value="ECO:0007669"/>
    <property type="project" value="UniProtKB-EC"/>
</dbReference>
<dbReference type="Pfam" id="PF01300">
    <property type="entry name" value="Sua5_yciO_yrdC"/>
    <property type="match status" value="1"/>
</dbReference>
<dbReference type="InterPro" id="IPR023535">
    <property type="entry name" value="TC-AMP_synthase"/>
</dbReference>
<evidence type="ECO:0000256" key="5">
    <source>
        <dbReference type="ARBA" id="ARBA00022695"/>
    </source>
</evidence>
<dbReference type="EMBL" id="CP013140">
    <property type="protein sequence ID" value="ALN60194.1"/>
    <property type="molecule type" value="Genomic_DNA"/>
</dbReference>
<evidence type="ECO:0000256" key="4">
    <source>
        <dbReference type="ARBA" id="ARBA00022694"/>
    </source>
</evidence>
<dbReference type="GO" id="GO:0000049">
    <property type="term" value="F:tRNA binding"/>
    <property type="evidence" value="ECO:0007669"/>
    <property type="project" value="TreeGrafter"/>
</dbReference>
<comment type="subcellular location">
    <subcellularLocation>
        <location evidence="1 9">Cytoplasm</location>
    </subcellularLocation>
</comment>
<evidence type="ECO:0000259" key="10">
    <source>
        <dbReference type="PROSITE" id="PS51163"/>
    </source>
</evidence>
<evidence type="ECO:0000313" key="12">
    <source>
        <dbReference type="Proteomes" id="UP000061569"/>
    </source>
</evidence>
<dbReference type="InterPro" id="IPR006070">
    <property type="entry name" value="Sua5-like_dom"/>
</dbReference>
<dbReference type="InterPro" id="IPR050156">
    <property type="entry name" value="TC-AMP_synthase_SUA5"/>
</dbReference>
<comment type="similarity">
    <text evidence="9">Belongs to the SUA5 family. TsaC subfamily.</text>
</comment>
<comment type="catalytic activity">
    <reaction evidence="8 9">
        <text>L-threonine + hydrogencarbonate + ATP = L-threonylcarbamoyladenylate + diphosphate + H2O</text>
        <dbReference type="Rhea" id="RHEA:36407"/>
        <dbReference type="ChEBI" id="CHEBI:15377"/>
        <dbReference type="ChEBI" id="CHEBI:17544"/>
        <dbReference type="ChEBI" id="CHEBI:30616"/>
        <dbReference type="ChEBI" id="CHEBI:33019"/>
        <dbReference type="ChEBI" id="CHEBI:57926"/>
        <dbReference type="ChEBI" id="CHEBI:73682"/>
        <dbReference type="EC" id="2.7.7.87"/>
    </reaction>
</comment>
<keyword evidence="6 9" id="KW-0547">Nucleotide-binding</keyword>
<keyword evidence="2 9" id="KW-0963">Cytoplasm</keyword>
<dbReference type="EC" id="2.7.7.87" evidence="9"/>
<dbReference type="KEGG" id="lez:GLE_4853"/>
<keyword evidence="5 9" id="KW-0548">Nucleotidyltransferase</keyword>
<dbReference type="PANTHER" id="PTHR17490:SF18">
    <property type="entry name" value="THREONYLCARBAMOYL-AMP SYNTHASE"/>
    <property type="match status" value="1"/>
</dbReference>
<evidence type="ECO:0000256" key="2">
    <source>
        <dbReference type="ARBA" id="ARBA00022490"/>
    </source>
</evidence>
<dbReference type="AlphaFoldDB" id="A0A0S2DNM6"/>
<evidence type="ECO:0000256" key="6">
    <source>
        <dbReference type="ARBA" id="ARBA00022741"/>
    </source>
</evidence>
<dbReference type="SUPFAM" id="SSF55821">
    <property type="entry name" value="YrdC/RibB"/>
    <property type="match status" value="1"/>
</dbReference>
<dbReference type="PATRIC" id="fig|69.6.peg.4783"/>
<dbReference type="PROSITE" id="PS51163">
    <property type="entry name" value="YRDC"/>
    <property type="match status" value="1"/>
</dbReference>
<dbReference type="GO" id="GO:0005737">
    <property type="term" value="C:cytoplasm"/>
    <property type="evidence" value="ECO:0007669"/>
    <property type="project" value="UniProtKB-SubCell"/>
</dbReference>
<dbReference type="GO" id="GO:0005524">
    <property type="term" value="F:ATP binding"/>
    <property type="evidence" value="ECO:0007669"/>
    <property type="project" value="UniProtKB-UniRule"/>
</dbReference>
<proteinExistence type="inferred from homology"/>
<dbReference type="OrthoDB" id="9814580at2"/>
<dbReference type="InterPro" id="IPR017945">
    <property type="entry name" value="DHBP_synth_RibB-like_a/b_dom"/>
</dbReference>
<dbReference type="PANTHER" id="PTHR17490">
    <property type="entry name" value="SUA5"/>
    <property type="match status" value="1"/>
</dbReference>
<protein>
    <recommendedName>
        <fullName evidence="9">Threonylcarbamoyl-AMP synthase</fullName>
        <shortName evidence="9">TC-AMP synthase</shortName>
        <ecNumber evidence="9">2.7.7.87</ecNumber>
    </recommendedName>
    <alternativeName>
        <fullName evidence="9">L-threonylcarbamoyladenylate synthase</fullName>
    </alternativeName>
    <alternativeName>
        <fullName evidence="9">t(6)A37 threonylcarbamoyladenosine biosynthesis protein TsaC</fullName>
    </alternativeName>
    <alternativeName>
        <fullName evidence="9">tRNA threonylcarbamoyladenosine biosynthesis protein TsaC</fullName>
    </alternativeName>
</protein>
<evidence type="ECO:0000256" key="7">
    <source>
        <dbReference type="ARBA" id="ARBA00022840"/>
    </source>
</evidence>
<dbReference type="Proteomes" id="UP000061569">
    <property type="component" value="Chromosome"/>
</dbReference>
<reference evidence="11 12" key="1">
    <citation type="submission" date="2015-11" db="EMBL/GenBank/DDBJ databases">
        <title>Genome sequences of Lysobacter enzymogenes strain C3 and Lysobacter antibioticus ATCC 29479.</title>
        <authorList>
            <person name="Kobayashi D.Y."/>
        </authorList>
    </citation>
    <scope>NUCLEOTIDE SEQUENCE [LARGE SCALE GENOMIC DNA]</scope>
    <source>
        <strain evidence="11 12">C3</strain>
    </source>
</reference>
<evidence type="ECO:0000256" key="8">
    <source>
        <dbReference type="ARBA" id="ARBA00048366"/>
    </source>
</evidence>
<name>A0A0S2DNM6_LYSEN</name>
<gene>
    <name evidence="9" type="primary">tsaC</name>
    <name evidence="11" type="ORF">GLE_4853</name>
</gene>
<keyword evidence="3 9" id="KW-0808">Transferase</keyword>
<organism evidence="11 12">
    <name type="scientific">Lysobacter enzymogenes</name>
    <dbReference type="NCBI Taxonomy" id="69"/>
    <lineage>
        <taxon>Bacteria</taxon>
        <taxon>Pseudomonadati</taxon>
        <taxon>Pseudomonadota</taxon>
        <taxon>Gammaproteobacteria</taxon>
        <taxon>Lysobacterales</taxon>
        <taxon>Lysobacteraceae</taxon>
        <taxon>Lysobacter</taxon>
    </lineage>
</organism>
<evidence type="ECO:0000256" key="3">
    <source>
        <dbReference type="ARBA" id="ARBA00022679"/>
    </source>
</evidence>
<evidence type="ECO:0000256" key="1">
    <source>
        <dbReference type="ARBA" id="ARBA00004496"/>
    </source>
</evidence>
<dbReference type="STRING" id="69.GLE_4853"/>
<dbReference type="HAMAP" id="MF_01852">
    <property type="entry name" value="TsaC"/>
    <property type="match status" value="1"/>
</dbReference>
<accession>A0A0S2DNM6</accession>
<feature type="domain" description="YrdC-like" evidence="10">
    <location>
        <begin position="5"/>
        <end position="188"/>
    </location>
</feature>
<evidence type="ECO:0000313" key="11">
    <source>
        <dbReference type="EMBL" id="ALN60194.1"/>
    </source>
</evidence>
<evidence type="ECO:0000256" key="9">
    <source>
        <dbReference type="HAMAP-Rule" id="MF_01852"/>
    </source>
</evidence>
<keyword evidence="7 9" id="KW-0067">ATP-binding</keyword>
<dbReference type="GO" id="GO:0003725">
    <property type="term" value="F:double-stranded RNA binding"/>
    <property type="evidence" value="ECO:0007669"/>
    <property type="project" value="InterPro"/>
</dbReference>
<sequence length="188" mass="19453">MTASSLSIEQAAAALARGGVLVYPTEAVWGIGCDPFDRAAVLRLLAIKQRPVDKGVILIAASVAQFDALIDWDALPPERAQAVRASWPGPHTWAVPATPAVPAWISGEHRSVALRVSAHPQAAALCRAHGGPLVSTSANLAGQPPAFRREQLDRAVLALADGVCEGETGGLAAPTPIRVALSGEVLRG</sequence>
<dbReference type="Gene3D" id="3.90.870.10">
    <property type="entry name" value="DHBP synthase"/>
    <property type="match status" value="1"/>
</dbReference>
<dbReference type="GO" id="GO:0002949">
    <property type="term" value="P:tRNA threonylcarbamoyladenosine modification"/>
    <property type="evidence" value="ECO:0007669"/>
    <property type="project" value="UniProtKB-UniRule"/>
</dbReference>
<keyword evidence="4 9" id="KW-0819">tRNA processing</keyword>
<comment type="function">
    <text evidence="9">Required for the formation of a threonylcarbamoyl group on adenosine at position 37 (t(6)A37) in tRNAs that read codons beginning with adenine. Catalyzes the conversion of L-threonine, HCO(3)(-)/CO(2) and ATP to give threonylcarbamoyl-AMP (TC-AMP) as the acyladenylate intermediate, with the release of diphosphate.</text>
</comment>